<reference evidence="2 3" key="1">
    <citation type="submission" date="2019-08" db="EMBL/GenBank/DDBJ databases">
        <title>In-depth cultivation of the pig gut microbiome towards novel bacterial diversity and tailored functional studies.</title>
        <authorList>
            <person name="Wylensek D."/>
            <person name="Hitch T.C.A."/>
            <person name="Clavel T."/>
        </authorList>
    </citation>
    <scope>NUCLEOTIDE SEQUENCE [LARGE SCALE GENOMIC DNA]</scope>
    <source>
        <strain evidence="2 3">SM-530-WT-4B</strain>
    </source>
</reference>
<dbReference type="GO" id="GO:0016702">
    <property type="term" value="F:oxidoreductase activity, acting on single donors with incorporation of molecular oxygen, incorporation of two atoms of oxygen"/>
    <property type="evidence" value="ECO:0007669"/>
    <property type="project" value="UniProtKB-ARBA"/>
</dbReference>
<dbReference type="PANTHER" id="PTHR13016">
    <property type="entry name" value="AMMECR1 HOMOLOG"/>
    <property type="match status" value="1"/>
</dbReference>
<name>A0A6L5YE46_9BACT</name>
<feature type="domain" description="AMMECR1" evidence="1">
    <location>
        <begin position="291"/>
        <end position="460"/>
    </location>
</feature>
<dbReference type="AlphaFoldDB" id="A0A6L5YE46"/>
<dbReference type="SUPFAM" id="SSF143447">
    <property type="entry name" value="AMMECR1-like"/>
    <property type="match status" value="1"/>
</dbReference>
<dbReference type="InterPro" id="IPR004183">
    <property type="entry name" value="Xdiol_dOase_suB"/>
</dbReference>
<dbReference type="InterPro" id="IPR027485">
    <property type="entry name" value="AMMECR1_N"/>
</dbReference>
<organism evidence="2 3">
    <name type="scientific">Pyramidobacter porci</name>
    <dbReference type="NCBI Taxonomy" id="2605789"/>
    <lineage>
        <taxon>Bacteria</taxon>
        <taxon>Thermotogati</taxon>
        <taxon>Synergistota</taxon>
        <taxon>Synergistia</taxon>
        <taxon>Synergistales</taxon>
        <taxon>Dethiosulfovibrionaceae</taxon>
        <taxon>Pyramidobacter</taxon>
    </lineage>
</organism>
<dbReference type="InterPro" id="IPR023473">
    <property type="entry name" value="AMMECR1"/>
</dbReference>
<dbReference type="RefSeq" id="WP_320634759.1">
    <property type="nucleotide sequence ID" value="NZ_JAXDZJ010000215.1"/>
</dbReference>
<evidence type="ECO:0000313" key="3">
    <source>
        <dbReference type="Proteomes" id="UP000473699"/>
    </source>
</evidence>
<dbReference type="EMBL" id="VUNH01000011">
    <property type="protein sequence ID" value="MST56405.1"/>
    <property type="molecule type" value="Genomic_DNA"/>
</dbReference>
<accession>A0A6L5YE46</accession>
<dbReference type="Pfam" id="PF01871">
    <property type="entry name" value="AMMECR1"/>
    <property type="match status" value="1"/>
</dbReference>
<proteinExistence type="predicted"/>
<dbReference type="Gene3D" id="3.30.700.20">
    <property type="entry name" value="Hypothetical protein ph0010, domain 1"/>
    <property type="match status" value="1"/>
</dbReference>
<dbReference type="Gene3D" id="3.40.830.10">
    <property type="entry name" value="LigB-like"/>
    <property type="match status" value="1"/>
</dbReference>
<dbReference type="GO" id="GO:0008198">
    <property type="term" value="F:ferrous iron binding"/>
    <property type="evidence" value="ECO:0007669"/>
    <property type="project" value="InterPro"/>
</dbReference>
<dbReference type="Proteomes" id="UP000473699">
    <property type="component" value="Unassembled WGS sequence"/>
</dbReference>
<dbReference type="SUPFAM" id="SSF53213">
    <property type="entry name" value="LigB-like"/>
    <property type="match status" value="1"/>
</dbReference>
<dbReference type="PROSITE" id="PS51112">
    <property type="entry name" value="AMMECR1"/>
    <property type="match status" value="1"/>
</dbReference>
<evidence type="ECO:0000313" key="2">
    <source>
        <dbReference type="EMBL" id="MST56405.1"/>
    </source>
</evidence>
<dbReference type="InterPro" id="IPR002733">
    <property type="entry name" value="AMMECR1_domain"/>
</dbReference>
<evidence type="ECO:0000259" key="1">
    <source>
        <dbReference type="PROSITE" id="PS51112"/>
    </source>
</evidence>
<dbReference type="NCBIfam" id="TIGR04335">
    <property type="entry name" value="AmmeMemoSam_A"/>
    <property type="match status" value="1"/>
</dbReference>
<sequence>MSILGAFVVPHPPLILPEIGRGEERGIQATIDAYREAARRAAALKPDVLIVLSPHSVMYRDYFHISPGQQARGSFAAFGRPDATCAVSYDGALAEAIGSEAAASGIPAGKNGERRPELDHGTMIPLRFFCQSCGAIPVVRIGLSGLPLLEHYNFGKAIARAAERLGRRAVVVASGDLSHKLKADGPYGFAPEGPEFDRRIMEIFSSADFGAMFEFDSAFCEKAAECGLRSFVIMAGAFDGCDVESEVLSYEGPFGVGYGVACFVPCAVDERRRFGQLFLRREREKLRQTAAREDAYVKLARLSLEHYVKSGRVAELPDGLPEELTERRAGVFVSVTIAGELRGCIGTIEPVRGSVAEEILHNAVSAGTRDPRFAPVTEAELPRLVYDVDVLSPAEPATRDDLDVRRYGVIVSSGGRKGVLLPDLDGVDTVERQLDIALRKAGIERGESYSLQRFEVVRHR</sequence>
<gene>
    <name evidence="2" type="primary">amrA</name>
    <name evidence="2" type="ORF">FYJ74_10225</name>
</gene>
<protein>
    <submittedName>
        <fullName evidence="2">AmmeMemoRadiSam system protein A</fullName>
    </submittedName>
</protein>
<dbReference type="InterPro" id="IPR036071">
    <property type="entry name" value="AMMECR1_dom_sf"/>
</dbReference>
<dbReference type="CDD" id="cd07951">
    <property type="entry name" value="ED_3B_N_AMMECR1"/>
    <property type="match status" value="1"/>
</dbReference>
<comment type="caution">
    <text evidence="2">The sequence shown here is derived from an EMBL/GenBank/DDBJ whole genome shotgun (WGS) entry which is preliminary data.</text>
</comment>
<dbReference type="PANTHER" id="PTHR13016:SF0">
    <property type="entry name" value="AMME SYNDROME CANDIDATE GENE 1 PROTEIN"/>
    <property type="match status" value="1"/>
</dbReference>
<dbReference type="InterPro" id="IPR027623">
    <property type="entry name" value="AmmeMemoSam_A"/>
</dbReference>
<dbReference type="Pfam" id="PF02900">
    <property type="entry name" value="LigB"/>
    <property type="match status" value="1"/>
</dbReference>
<keyword evidence="3" id="KW-1185">Reference proteome</keyword>